<sequence length="79" mass="9048">MAEEIILNISQETLKLIENKMDEEGISNRNIFLAELLTRALTRHLSTHAWETVIERIIADSMDEEEGTILIYSSDADEN</sequence>
<dbReference type="EMBL" id="JAPTGB010000009">
    <property type="protein sequence ID" value="MCZ0860603.1"/>
    <property type="molecule type" value="Genomic_DNA"/>
</dbReference>
<name>A0ABT4IFU4_9EURY</name>
<comment type="caution">
    <text evidence="1">The sequence shown here is derived from an EMBL/GenBank/DDBJ whole genome shotgun (WGS) entry which is preliminary data.</text>
</comment>
<evidence type="ECO:0008006" key="3">
    <source>
        <dbReference type="Google" id="ProtNLM"/>
    </source>
</evidence>
<accession>A0ABT4IFU4</accession>
<dbReference type="Proteomes" id="UP001141422">
    <property type="component" value="Unassembled WGS sequence"/>
</dbReference>
<protein>
    <recommendedName>
        <fullName evidence="3">CopG family transcriptional regulator</fullName>
    </recommendedName>
</protein>
<reference evidence="1" key="1">
    <citation type="submission" date="2022-12" db="EMBL/GenBank/DDBJ databases">
        <title>Isolation and characterisation of novel Methanocorpusculum spp. from native Australian herbivores indicates the genus is ancestrally host-associated.</title>
        <authorList>
            <person name="Volmer J.G."/>
            <person name="Soo R.M."/>
            <person name="Evans P.N."/>
            <person name="Hoedt E.C."/>
            <person name="Astorga Alsina A.L."/>
            <person name="Woodcroft B.J."/>
            <person name="Tyson G.W."/>
            <person name="Hugenholtz P."/>
            <person name="Morrison M."/>
        </authorList>
    </citation>
    <scope>NUCLEOTIDE SEQUENCE</scope>
    <source>
        <strain evidence="1">MG</strain>
    </source>
</reference>
<organism evidence="1 2">
    <name type="scientific">Methanocorpusculum petauri</name>
    <dbReference type="NCBI Taxonomy" id="3002863"/>
    <lineage>
        <taxon>Archaea</taxon>
        <taxon>Methanobacteriati</taxon>
        <taxon>Methanobacteriota</taxon>
        <taxon>Stenosarchaea group</taxon>
        <taxon>Methanomicrobia</taxon>
        <taxon>Methanomicrobiales</taxon>
        <taxon>Methanocorpusculaceae</taxon>
        <taxon>Methanocorpusculum</taxon>
    </lineage>
</organism>
<dbReference type="RefSeq" id="WP_268924818.1">
    <property type="nucleotide sequence ID" value="NZ_JAPTGB010000009.1"/>
</dbReference>
<evidence type="ECO:0000313" key="1">
    <source>
        <dbReference type="EMBL" id="MCZ0860603.1"/>
    </source>
</evidence>
<gene>
    <name evidence="1" type="ORF">O0S10_05075</name>
</gene>
<proteinExistence type="predicted"/>
<evidence type="ECO:0000313" key="2">
    <source>
        <dbReference type="Proteomes" id="UP001141422"/>
    </source>
</evidence>
<keyword evidence="2" id="KW-1185">Reference proteome</keyword>